<feature type="coiled-coil region" evidence="1">
    <location>
        <begin position="180"/>
        <end position="231"/>
    </location>
</feature>
<dbReference type="Proteomes" id="UP000228687">
    <property type="component" value="Unassembled WGS sequence"/>
</dbReference>
<proteinExistence type="predicted"/>
<evidence type="ECO:0000256" key="2">
    <source>
        <dbReference type="SAM" id="SignalP"/>
    </source>
</evidence>
<accession>A0A2H0YYT0</accession>
<dbReference type="Gene3D" id="6.10.250.3150">
    <property type="match status" value="1"/>
</dbReference>
<keyword evidence="1" id="KW-0175">Coiled coil</keyword>
<feature type="coiled-coil region" evidence="1">
    <location>
        <begin position="36"/>
        <end position="77"/>
    </location>
</feature>
<evidence type="ECO:0000313" key="4">
    <source>
        <dbReference type="Proteomes" id="UP000228687"/>
    </source>
</evidence>
<comment type="caution">
    <text evidence="3">The sequence shown here is derived from an EMBL/GenBank/DDBJ whole genome shotgun (WGS) entry which is preliminary data.</text>
</comment>
<reference evidence="4" key="1">
    <citation type="submission" date="2017-09" db="EMBL/GenBank/DDBJ databases">
        <title>Depth-based differentiation of microbial function through sediment-hosted aquifers and enrichment of novel symbionts in the deep terrestrial subsurface.</title>
        <authorList>
            <person name="Probst A.J."/>
            <person name="Ladd B."/>
            <person name="Jarett J.K."/>
            <person name="Geller-Mcgrath D.E."/>
            <person name="Sieber C.M.K."/>
            <person name="Emerson J.B."/>
            <person name="Anantharaman K."/>
            <person name="Thomas B.C."/>
            <person name="Malmstrom R."/>
            <person name="Stieglmeier M."/>
            <person name="Klingl A."/>
            <person name="Woyke T."/>
            <person name="Ryan C.M."/>
            <person name="Banfield J.F."/>
        </authorList>
    </citation>
    <scope>NUCLEOTIDE SEQUENCE [LARGE SCALE GENOMIC DNA]</scope>
</reference>
<evidence type="ECO:0008006" key="5">
    <source>
        <dbReference type="Google" id="ProtNLM"/>
    </source>
</evidence>
<gene>
    <name evidence="3" type="ORF">COT23_00420</name>
</gene>
<name>A0A2H0YYT0_9BACT</name>
<dbReference type="SUPFAM" id="SSF53955">
    <property type="entry name" value="Lysozyme-like"/>
    <property type="match status" value="1"/>
</dbReference>
<sequence>MRRSLFFIFWCAFVLAPSLALAQEVAGGNLALGSVSQAVAQRQQDLQNQLNALESQIAMQQQLLDKAQSQHQTLQTQIGVFNAEIKKTQLQIQAINLTITQLNGSIGAHNQTLSQLSAQLEAEKESLAQILRQTQMLDGYSVVSIALGSRGVSEFFRDLDAFASIKSSLANSFSQIQQTSASTEAEKETLQARLAEQEQLRTVAQLAKQQVQAQEKEKQQLLTQTKGIEANYQKLIATSQKTAAQIRSELFTLRDSAAIPFGTALTYAQAAERATGTRAAITLGVLKQETNLGENLGSGTWRIDMAPNRDQPVFEYITKVLGFDPDTMPVSKKPSYGWGGAMGPGQFIPSTWVCYGGFINTKTNGCTPPSGAGISFWQGPWQYVANKDRVRKLTGGSSPSNPWNAKDAIMATAMLMADNGAAAQTPQAERLAALRYFAGWTHAKNPAYSFYGDGVMEFAAAFQRDIDQLAGL</sequence>
<evidence type="ECO:0000256" key="1">
    <source>
        <dbReference type="SAM" id="Coils"/>
    </source>
</evidence>
<dbReference type="InterPro" id="IPR023346">
    <property type="entry name" value="Lysozyme-like_dom_sf"/>
</dbReference>
<dbReference type="EMBL" id="PEXT01000008">
    <property type="protein sequence ID" value="PIS43606.1"/>
    <property type="molecule type" value="Genomic_DNA"/>
</dbReference>
<dbReference type="AlphaFoldDB" id="A0A2H0YYT0"/>
<evidence type="ECO:0000313" key="3">
    <source>
        <dbReference type="EMBL" id="PIS43606.1"/>
    </source>
</evidence>
<protein>
    <recommendedName>
        <fullName evidence="5">Transglycosylase SLT domain-containing protein</fullName>
    </recommendedName>
</protein>
<feature type="chain" id="PRO_5013587699" description="Transglycosylase SLT domain-containing protein" evidence="2">
    <location>
        <begin position="23"/>
        <end position="472"/>
    </location>
</feature>
<feature type="signal peptide" evidence="2">
    <location>
        <begin position="1"/>
        <end position="22"/>
    </location>
</feature>
<keyword evidence="2" id="KW-0732">Signal</keyword>
<organism evidence="3 4">
    <name type="scientific">Candidatus Kaiserbacteria bacterium CG08_land_8_20_14_0_20_50_21</name>
    <dbReference type="NCBI Taxonomy" id="1974604"/>
    <lineage>
        <taxon>Bacteria</taxon>
        <taxon>Candidatus Kaiseribacteriota</taxon>
    </lineage>
</organism>